<dbReference type="InterPro" id="IPR050068">
    <property type="entry name" value="MurA_subfamily"/>
</dbReference>
<dbReference type="PANTHER" id="PTHR43783:SF1">
    <property type="entry name" value="UDP-N-ACETYLGLUCOSAMINE 1-CARBOXYVINYLTRANSFERASE"/>
    <property type="match status" value="1"/>
</dbReference>
<evidence type="ECO:0000259" key="14">
    <source>
        <dbReference type="Pfam" id="PF00275"/>
    </source>
</evidence>
<feature type="binding site" evidence="13">
    <location>
        <begin position="22"/>
        <end position="23"/>
    </location>
    <ligand>
        <name>phosphoenolpyruvate</name>
        <dbReference type="ChEBI" id="CHEBI:58702"/>
    </ligand>
</feature>
<evidence type="ECO:0000256" key="8">
    <source>
        <dbReference type="ARBA" id="ARBA00023306"/>
    </source>
</evidence>
<keyword evidence="7 13" id="KW-0573">Peptidoglycan synthesis</keyword>
<evidence type="ECO:0000256" key="5">
    <source>
        <dbReference type="ARBA" id="ARBA00022679"/>
    </source>
</evidence>
<evidence type="ECO:0000256" key="1">
    <source>
        <dbReference type="ARBA" id="ARBA00004496"/>
    </source>
</evidence>
<reference evidence="15" key="1">
    <citation type="journal article" date="2022" name="Int. J. Syst. Evol. Microbiol.">
        <title>Granulimonas faecalis gen. nov., sp. nov., and Leptogranulimonas caecicola gen. nov., sp. nov., novel lactate-producing Atopobiaceae bacteria isolated from mouse intestines, and an emended description of the family Atopobiaceae.</title>
        <authorList>
            <person name="Morinaga K."/>
            <person name="Kusada H."/>
            <person name="Sakamoto S."/>
            <person name="Murakami T."/>
            <person name="Toyoda A."/>
            <person name="Mori H."/>
            <person name="Meng X.Y."/>
            <person name="Takashino M."/>
            <person name="Murotomi K."/>
            <person name="Tamaki H."/>
        </authorList>
    </citation>
    <scope>NUCLEOTIDE SEQUENCE</scope>
    <source>
        <strain evidence="15">OPF53</strain>
    </source>
</reference>
<dbReference type="AlphaFoldDB" id="A0AAV5B0T0"/>
<dbReference type="EC" id="2.5.1.7" evidence="13"/>
<sequence>MDVIQIEGGYPITGEVQVEGAKNSALKLMAATLMAPGVNKLTNVPNISDVHTMGKVIECLGAKVEVLGPHDLRIDTTGVDSWVTPYQLVAKMRASTAVLGPLLARFGKAVVAMPGGCNIGARKIDMHMLGLEALGVEFKVDHGNIYASAPHGLQGTTVTLEFPSVGATENLLMASVHARGTTVIDNAAREPEIVDLANMLNEMGAKITGAGTPLVEIEGVGDLHPVTHEVVGDRIEAGTFIAMGGLVGEPVRVTGFDPQHLGLVLRKYELMGLTIEREERGCSVWRTGPIRPTDIQTLPYPGFPTDMQAQTMTLLANAEGDSIITENVFENRFMLAAELNRMGADIRIEGHHAIVHGVEGFSGAPVTSPDLRGGAALVMAGLVADGYTTVSGVHHIDRGYEGFVEKLQALGARVRRTTVPDED</sequence>
<keyword evidence="3 13" id="KW-0963">Cytoplasm</keyword>
<dbReference type="GO" id="GO:0009252">
    <property type="term" value="P:peptidoglycan biosynthetic process"/>
    <property type="evidence" value="ECO:0007669"/>
    <property type="project" value="UniProtKB-UniRule"/>
</dbReference>
<dbReference type="NCBIfam" id="TIGR01072">
    <property type="entry name" value="murA"/>
    <property type="match status" value="1"/>
</dbReference>
<evidence type="ECO:0000256" key="9">
    <source>
        <dbReference type="ARBA" id="ARBA00023316"/>
    </source>
</evidence>
<comment type="caution">
    <text evidence="13">Lacks conserved residue(s) required for the propagation of feature annotation.</text>
</comment>
<evidence type="ECO:0000256" key="13">
    <source>
        <dbReference type="HAMAP-Rule" id="MF_00111"/>
    </source>
</evidence>
<keyword evidence="5 13" id="KW-0808">Transferase</keyword>
<evidence type="ECO:0000256" key="7">
    <source>
        <dbReference type="ARBA" id="ARBA00022984"/>
    </source>
</evidence>
<dbReference type="CDD" id="cd01555">
    <property type="entry name" value="UdpNAET"/>
    <property type="match status" value="1"/>
</dbReference>
<evidence type="ECO:0000256" key="4">
    <source>
        <dbReference type="ARBA" id="ARBA00022618"/>
    </source>
</evidence>
<gene>
    <name evidence="13 15" type="primary">murA</name>
    <name evidence="15" type="ORF">ATOP_02040</name>
</gene>
<dbReference type="InterPro" id="IPR036968">
    <property type="entry name" value="Enolpyruvate_Tfrase_sf"/>
</dbReference>
<keyword evidence="13" id="KW-0670">Pyruvate</keyword>
<dbReference type="InterPro" id="IPR013792">
    <property type="entry name" value="RNA3'P_cycl/enolpyr_Trfase_a/b"/>
</dbReference>
<feature type="active site" description="Proton donor" evidence="13">
    <location>
        <position position="117"/>
    </location>
</feature>
<comment type="subcellular location">
    <subcellularLocation>
        <location evidence="1 13">Cytoplasm</location>
    </subcellularLocation>
</comment>
<dbReference type="SUPFAM" id="SSF55205">
    <property type="entry name" value="EPT/RTPC-like"/>
    <property type="match status" value="1"/>
</dbReference>
<keyword evidence="9 13" id="KW-0961">Cell wall biogenesis/degradation</keyword>
<dbReference type="InterPro" id="IPR005750">
    <property type="entry name" value="UDP_GlcNAc_COvinyl_MurA"/>
</dbReference>
<comment type="caution">
    <text evidence="15">The sequence shown here is derived from an EMBL/GenBank/DDBJ whole genome shotgun (WGS) entry which is preliminary data.</text>
</comment>
<proteinExistence type="inferred from homology"/>
<organism evidence="15 16">
    <name type="scientific">Granulimonas faecalis</name>
    <dbReference type="NCBI Taxonomy" id="2894155"/>
    <lineage>
        <taxon>Bacteria</taxon>
        <taxon>Bacillati</taxon>
        <taxon>Actinomycetota</taxon>
        <taxon>Coriobacteriia</taxon>
        <taxon>Coriobacteriales</taxon>
        <taxon>Kribbibacteriaceae</taxon>
        <taxon>Granulimonas</taxon>
    </lineage>
</organism>
<dbReference type="GO" id="GO:0005737">
    <property type="term" value="C:cytoplasm"/>
    <property type="evidence" value="ECO:0007669"/>
    <property type="project" value="UniProtKB-SubCell"/>
</dbReference>
<comment type="pathway">
    <text evidence="2 13">Cell wall biogenesis; peptidoglycan biosynthesis.</text>
</comment>
<evidence type="ECO:0000256" key="11">
    <source>
        <dbReference type="ARBA" id="ARBA00038367"/>
    </source>
</evidence>
<evidence type="ECO:0000256" key="3">
    <source>
        <dbReference type="ARBA" id="ARBA00022490"/>
    </source>
</evidence>
<dbReference type="PANTHER" id="PTHR43783">
    <property type="entry name" value="UDP-N-ACETYLGLUCOSAMINE 1-CARBOXYVINYLTRANSFERASE"/>
    <property type="match status" value="1"/>
</dbReference>
<keyword evidence="4 13" id="KW-0132">Cell division</keyword>
<protein>
    <recommendedName>
        <fullName evidence="13">UDP-N-acetylglucosamine 1-carboxyvinyltransferase</fullName>
        <ecNumber evidence="13">2.5.1.7</ecNumber>
    </recommendedName>
    <alternativeName>
        <fullName evidence="13">Enoylpyruvate transferase</fullName>
    </alternativeName>
    <alternativeName>
        <fullName evidence="13">UDP-N-acetylglucosamine enolpyruvyl transferase</fullName>
        <shortName evidence="13">EPT</shortName>
    </alternativeName>
</protein>
<comment type="function">
    <text evidence="10 13">Cell wall formation. Adds enolpyruvyl to UDP-N-acetylglucosamine.</text>
</comment>
<dbReference type="GO" id="GO:0008760">
    <property type="term" value="F:UDP-N-acetylglucosamine 1-carboxyvinyltransferase activity"/>
    <property type="evidence" value="ECO:0007669"/>
    <property type="project" value="UniProtKB-UniRule"/>
</dbReference>
<evidence type="ECO:0000313" key="15">
    <source>
        <dbReference type="EMBL" id="GJM54549.1"/>
    </source>
</evidence>
<dbReference type="RefSeq" id="WP_265590473.1">
    <property type="nucleotide sequence ID" value="NZ_BQKC01000001.1"/>
</dbReference>
<dbReference type="InterPro" id="IPR001986">
    <property type="entry name" value="Enolpyruvate_Tfrase_dom"/>
</dbReference>
<feature type="modified residue" description="2-(S-cysteinyl)pyruvic acid O-phosphothioketal" evidence="13">
    <location>
        <position position="117"/>
    </location>
</feature>
<dbReference type="FunFam" id="3.65.10.10:FF:000001">
    <property type="entry name" value="UDP-N-acetylglucosamine 1-carboxyvinyltransferase"/>
    <property type="match status" value="1"/>
</dbReference>
<dbReference type="GO" id="GO:0008360">
    <property type="term" value="P:regulation of cell shape"/>
    <property type="evidence" value="ECO:0007669"/>
    <property type="project" value="UniProtKB-KW"/>
</dbReference>
<keyword evidence="6 13" id="KW-0133">Cell shape</keyword>
<keyword evidence="8 13" id="KW-0131">Cell cycle</keyword>
<keyword evidence="16" id="KW-1185">Reference proteome</keyword>
<dbReference type="GO" id="GO:0051301">
    <property type="term" value="P:cell division"/>
    <property type="evidence" value="ECO:0007669"/>
    <property type="project" value="UniProtKB-KW"/>
</dbReference>
<evidence type="ECO:0000313" key="16">
    <source>
        <dbReference type="Proteomes" id="UP001055025"/>
    </source>
</evidence>
<dbReference type="Gene3D" id="3.65.10.10">
    <property type="entry name" value="Enolpyruvate transferase domain"/>
    <property type="match status" value="2"/>
</dbReference>
<comment type="catalytic activity">
    <reaction evidence="12 13">
        <text>phosphoenolpyruvate + UDP-N-acetyl-alpha-D-glucosamine = UDP-N-acetyl-3-O-(1-carboxyvinyl)-alpha-D-glucosamine + phosphate</text>
        <dbReference type="Rhea" id="RHEA:18681"/>
        <dbReference type="ChEBI" id="CHEBI:43474"/>
        <dbReference type="ChEBI" id="CHEBI:57705"/>
        <dbReference type="ChEBI" id="CHEBI:58702"/>
        <dbReference type="ChEBI" id="CHEBI:68483"/>
        <dbReference type="EC" id="2.5.1.7"/>
    </reaction>
</comment>
<dbReference type="GO" id="GO:0071555">
    <property type="term" value="P:cell wall organization"/>
    <property type="evidence" value="ECO:0007669"/>
    <property type="project" value="UniProtKB-KW"/>
</dbReference>
<comment type="similarity">
    <text evidence="11 13">Belongs to the EPSP synthase family. MurA subfamily.</text>
</comment>
<feature type="domain" description="Enolpyruvate transferase" evidence="14">
    <location>
        <begin position="7"/>
        <end position="407"/>
    </location>
</feature>
<dbReference type="Pfam" id="PF00275">
    <property type="entry name" value="EPSP_synthase"/>
    <property type="match status" value="1"/>
</dbReference>
<dbReference type="Proteomes" id="UP001055025">
    <property type="component" value="Unassembled WGS sequence"/>
</dbReference>
<name>A0AAV5B0T0_9ACTN</name>
<dbReference type="HAMAP" id="MF_00111">
    <property type="entry name" value="MurA"/>
    <property type="match status" value="1"/>
</dbReference>
<evidence type="ECO:0000256" key="12">
    <source>
        <dbReference type="ARBA" id="ARBA00047527"/>
    </source>
</evidence>
<evidence type="ECO:0000256" key="10">
    <source>
        <dbReference type="ARBA" id="ARBA00037534"/>
    </source>
</evidence>
<feature type="binding site" evidence="13">
    <location>
        <position position="306"/>
    </location>
    <ligand>
        <name>UDP-N-acetyl-alpha-D-glucosamine</name>
        <dbReference type="ChEBI" id="CHEBI:57705"/>
    </ligand>
</feature>
<evidence type="ECO:0000256" key="6">
    <source>
        <dbReference type="ARBA" id="ARBA00022960"/>
    </source>
</evidence>
<evidence type="ECO:0000256" key="2">
    <source>
        <dbReference type="ARBA" id="ARBA00004752"/>
    </source>
</evidence>
<dbReference type="GO" id="GO:0019277">
    <property type="term" value="P:UDP-N-acetylgalactosamine biosynthetic process"/>
    <property type="evidence" value="ECO:0007669"/>
    <property type="project" value="InterPro"/>
</dbReference>
<feature type="binding site" evidence="13">
    <location>
        <position position="328"/>
    </location>
    <ligand>
        <name>UDP-N-acetyl-alpha-D-glucosamine</name>
        <dbReference type="ChEBI" id="CHEBI:57705"/>
    </ligand>
</feature>
<dbReference type="NCBIfam" id="NF006873">
    <property type="entry name" value="PRK09369.1"/>
    <property type="match status" value="1"/>
</dbReference>
<feature type="binding site" evidence="13">
    <location>
        <position position="93"/>
    </location>
    <ligand>
        <name>UDP-N-acetyl-alpha-D-glucosamine</name>
        <dbReference type="ChEBI" id="CHEBI:57705"/>
    </ligand>
</feature>
<accession>A0AAV5B0T0</accession>
<dbReference type="EMBL" id="BQKC01000001">
    <property type="protein sequence ID" value="GJM54549.1"/>
    <property type="molecule type" value="Genomic_DNA"/>
</dbReference>